<evidence type="ECO:0000313" key="2">
    <source>
        <dbReference type="EMBL" id="CAF5221849.1"/>
    </source>
</evidence>
<dbReference type="EMBL" id="CAJOBI010352143">
    <property type="protein sequence ID" value="CAF5221849.1"/>
    <property type="molecule type" value="Genomic_DNA"/>
</dbReference>
<gene>
    <name evidence="2" type="ORF">SMN809_LOCUS82557</name>
</gene>
<protein>
    <recommendedName>
        <fullName evidence="1">Helix-turn-helix domain-containing protein</fullName>
    </recommendedName>
</protein>
<feature type="non-terminal residue" evidence="2">
    <location>
        <position position="202"/>
    </location>
</feature>
<comment type="caution">
    <text evidence="2">The sequence shown here is derived from an EMBL/GenBank/DDBJ whole genome shotgun (WGS) entry which is preliminary data.</text>
</comment>
<dbReference type="Pfam" id="PF26215">
    <property type="entry name" value="HTH_animal"/>
    <property type="match status" value="1"/>
</dbReference>
<organism evidence="2 3">
    <name type="scientific">Rotaria magnacalcarata</name>
    <dbReference type="NCBI Taxonomy" id="392030"/>
    <lineage>
        <taxon>Eukaryota</taxon>
        <taxon>Metazoa</taxon>
        <taxon>Spiralia</taxon>
        <taxon>Gnathifera</taxon>
        <taxon>Rotifera</taxon>
        <taxon>Eurotatoria</taxon>
        <taxon>Bdelloidea</taxon>
        <taxon>Philodinida</taxon>
        <taxon>Philodinidae</taxon>
        <taxon>Rotaria</taxon>
    </lineage>
</organism>
<evidence type="ECO:0000313" key="3">
    <source>
        <dbReference type="Proteomes" id="UP000676336"/>
    </source>
</evidence>
<evidence type="ECO:0000259" key="1">
    <source>
        <dbReference type="Pfam" id="PF26215"/>
    </source>
</evidence>
<accession>A0A8S3JSQ9</accession>
<dbReference type="AlphaFoldDB" id="A0A8S3JSQ9"/>
<proteinExistence type="predicted"/>
<reference evidence="2" key="1">
    <citation type="submission" date="2021-02" db="EMBL/GenBank/DDBJ databases">
        <authorList>
            <person name="Nowell W R."/>
        </authorList>
    </citation>
    <scope>NUCLEOTIDE SEQUENCE</scope>
</reference>
<feature type="domain" description="Helix-turn-helix" evidence="1">
    <location>
        <begin position="72"/>
        <end position="128"/>
    </location>
</feature>
<dbReference type="Proteomes" id="UP000676336">
    <property type="component" value="Unassembled WGS sequence"/>
</dbReference>
<sequence>SYKDQIIFTWNEQFDQLNSILKTIRTENINLKFDMNIASNARFLNAYIENQQGTLYSRVDHNCKIQPYTLPYVIGHSKVSYSHWFRLALIRAVRYCTSVTDFNQERVYLEVTWLANGYSLKFIEKRINHFYSHFGAVSLRTCLDENVYKKLRHRLFNFIHEQRNYLKNNEELDKKNERVQLTYLYEFGPKRQFNQRLQEILS</sequence>
<name>A0A8S3JSQ9_9BILA</name>
<dbReference type="InterPro" id="IPR058912">
    <property type="entry name" value="HTH_animal"/>
</dbReference>
<feature type="non-terminal residue" evidence="2">
    <location>
        <position position="1"/>
    </location>
</feature>